<keyword evidence="3" id="KW-0964">Secreted</keyword>
<evidence type="ECO:0000313" key="10">
    <source>
        <dbReference type="EMBL" id="ARF14329.1"/>
    </source>
</evidence>
<dbReference type="InterPro" id="IPR019909">
    <property type="entry name" value="Haem_uptake_protein_IsdC"/>
</dbReference>
<dbReference type="Pfam" id="PF05031">
    <property type="entry name" value="NEAT"/>
    <property type="match status" value="1"/>
</dbReference>
<dbReference type="SUPFAM" id="SSF158911">
    <property type="entry name" value="NEAT domain-like"/>
    <property type="match status" value="1"/>
</dbReference>
<feature type="domain" description="NEAT" evidence="9">
    <location>
        <begin position="34"/>
        <end position="150"/>
    </location>
</feature>
<keyword evidence="2" id="KW-0134">Cell wall</keyword>
<dbReference type="EMBL" id="CP015108">
    <property type="protein sequence ID" value="ARF14329.1"/>
    <property type="molecule type" value="Genomic_DNA"/>
</dbReference>
<keyword evidence="5" id="KW-0408">Iron</keyword>
<feature type="transmembrane region" description="Helical" evidence="8">
    <location>
        <begin position="195"/>
        <end position="212"/>
    </location>
</feature>
<dbReference type="Proteomes" id="UP000192486">
    <property type="component" value="Chromosome"/>
</dbReference>
<sequence length="223" mass="24525">MRGDYVQVRKAFLYFLVVSFFVLTIGLPQASAKIANGTQQLNYQVNQPDSTNASIANDYFQKPALVTVTNGSAIVQLTLKNSSWITKFEPAGGAEVVNEDLKADTRVVEFSVSDISKPVKIPMKVDVEHINYHHEYTVDLVFEDKSAVTPPAVKPPATTTTPPPSTNTNTNTSTSTVTKKPTTQVPVKNPQTSDPTPYLLIFVLAGSAFLLYKTRFQRKQGEQ</sequence>
<dbReference type="InterPro" id="IPR050436">
    <property type="entry name" value="IsdA"/>
</dbReference>
<accession>A0ABM6JVY5</accession>
<evidence type="ECO:0000256" key="3">
    <source>
        <dbReference type="ARBA" id="ARBA00022525"/>
    </source>
</evidence>
<organism evidence="10 11">
    <name type="scientific">Sporosarcina ureae</name>
    <dbReference type="NCBI Taxonomy" id="1571"/>
    <lineage>
        <taxon>Bacteria</taxon>
        <taxon>Bacillati</taxon>
        <taxon>Bacillota</taxon>
        <taxon>Bacilli</taxon>
        <taxon>Bacillales</taxon>
        <taxon>Caryophanaceae</taxon>
        <taxon>Sporosarcina</taxon>
    </lineage>
</organism>
<evidence type="ECO:0000259" key="9">
    <source>
        <dbReference type="PROSITE" id="PS50978"/>
    </source>
</evidence>
<feature type="transmembrane region" description="Helical" evidence="8">
    <location>
        <begin position="12"/>
        <end position="30"/>
    </location>
</feature>
<evidence type="ECO:0000256" key="5">
    <source>
        <dbReference type="ARBA" id="ARBA00023004"/>
    </source>
</evidence>
<evidence type="ECO:0000313" key="11">
    <source>
        <dbReference type="Proteomes" id="UP000192486"/>
    </source>
</evidence>
<dbReference type="InterPro" id="IPR006635">
    <property type="entry name" value="NEAT_dom"/>
</dbReference>
<proteinExistence type="predicted"/>
<keyword evidence="8" id="KW-0472">Membrane</keyword>
<dbReference type="PROSITE" id="PS50978">
    <property type="entry name" value="NEAT"/>
    <property type="match status" value="1"/>
</dbReference>
<dbReference type="InterPro" id="IPR037250">
    <property type="entry name" value="NEAT_dom_sf"/>
</dbReference>
<gene>
    <name evidence="10" type="ORF">SporoS204_09350</name>
</gene>
<keyword evidence="6" id="KW-0572">Peptidoglycan-anchor</keyword>
<keyword evidence="4" id="KW-0732">Signal</keyword>
<reference evidence="10 11" key="1">
    <citation type="submission" date="2016-04" db="EMBL/GenBank/DDBJ databases">
        <title>Comparative Genomics and Epigenetics of Sporosarcina ureae.</title>
        <authorList>
            <person name="Oliver A.S."/>
            <person name="Cooper K.K."/>
        </authorList>
    </citation>
    <scope>NUCLEOTIDE SEQUENCE [LARGE SCALE GENOMIC DNA]</scope>
    <source>
        <strain evidence="10 11">S204</strain>
    </source>
</reference>
<protein>
    <submittedName>
        <fullName evidence="10">Heme uptake protein IsdC</fullName>
    </submittedName>
</protein>
<dbReference type="PANTHER" id="PTHR37824">
    <property type="entry name" value="IRON-REGULATED SURFACE DETERMINANT PROTEIN C"/>
    <property type="match status" value="1"/>
</dbReference>
<keyword evidence="8" id="KW-0812">Transmembrane</keyword>
<comment type="subcellular location">
    <subcellularLocation>
        <location evidence="1">Secreted</location>
        <location evidence="1">Cell wall</location>
        <topology evidence="1">Peptidoglycan-anchor</topology>
    </subcellularLocation>
</comment>
<dbReference type="Gene3D" id="2.60.40.1850">
    <property type="match status" value="1"/>
</dbReference>
<keyword evidence="11" id="KW-1185">Reference proteome</keyword>
<keyword evidence="8" id="KW-1133">Transmembrane helix</keyword>
<feature type="region of interest" description="Disordered" evidence="7">
    <location>
        <begin position="149"/>
        <end position="191"/>
    </location>
</feature>
<evidence type="ECO:0000256" key="4">
    <source>
        <dbReference type="ARBA" id="ARBA00022729"/>
    </source>
</evidence>
<dbReference type="SMART" id="SM00725">
    <property type="entry name" value="NEAT"/>
    <property type="match status" value="1"/>
</dbReference>
<evidence type="ECO:0000256" key="1">
    <source>
        <dbReference type="ARBA" id="ARBA00004168"/>
    </source>
</evidence>
<evidence type="ECO:0000256" key="6">
    <source>
        <dbReference type="ARBA" id="ARBA00023088"/>
    </source>
</evidence>
<dbReference type="NCBIfam" id="TIGR03656">
    <property type="entry name" value="IsdC"/>
    <property type="match status" value="1"/>
</dbReference>
<feature type="compositionally biased region" description="Low complexity" evidence="7">
    <location>
        <begin position="149"/>
        <end position="190"/>
    </location>
</feature>
<dbReference type="PANTHER" id="PTHR37824:SF1">
    <property type="entry name" value="IRON-REGULATED SURFACE DETERMINANT PROTEIN C"/>
    <property type="match status" value="1"/>
</dbReference>
<evidence type="ECO:0000256" key="7">
    <source>
        <dbReference type="SAM" id="MobiDB-lite"/>
    </source>
</evidence>
<dbReference type="CDD" id="cd06920">
    <property type="entry name" value="NEAT"/>
    <property type="match status" value="1"/>
</dbReference>
<evidence type="ECO:0000256" key="2">
    <source>
        <dbReference type="ARBA" id="ARBA00022512"/>
    </source>
</evidence>
<name>A0ABM6JVY5_SPOUR</name>
<evidence type="ECO:0000256" key="8">
    <source>
        <dbReference type="SAM" id="Phobius"/>
    </source>
</evidence>